<feature type="domain" description="Copper amine oxidase N3-terminal" evidence="13">
    <location>
        <begin position="117"/>
        <end position="214"/>
    </location>
</feature>
<proteinExistence type="inferred from homology"/>
<dbReference type="Gene3D" id="2.70.98.20">
    <property type="entry name" value="Copper amine oxidase, catalytic domain"/>
    <property type="match status" value="1"/>
</dbReference>
<dbReference type="GO" id="GO:0048038">
    <property type="term" value="F:quinone binding"/>
    <property type="evidence" value="ECO:0007669"/>
    <property type="project" value="InterPro"/>
</dbReference>
<evidence type="ECO:0000259" key="11">
    <source>
        <dbReference type="Pfam" id="PF01179"/>
    </source>
</evidence>
<dbReference type="EC" id="1.4.3.-" evidence="9"/>
<dbReference type="GO" id="GO:0005507">
    <property type="term" value="F:copper ion binding"/>
    <property type="evidence" value="ECO:0007669"/>
    <property type="project" value="InterPro"/>
</dbReference>
<dbReference type="InterPro" id="IPR015800">
    <property type="entry name" value="Cu_amine_oxidase_N2"/>
</dbReference>
<dbReference type="GeneID" id="115993831"/>
<reference evidence="14" key="2">
    <citation type="submission" date="2021-01" db="UniProtKB">
        <authorList>
            <consortium name="EnsemblPlants"/>
        </authorList>
    </citation>
    <scope>IDENTIFICATION</scope>
</reference>
<evidence type="ECO:0000313" key="14">
    <source>
        <dbReference type="EnsemblPlants" id="QL06p002922:mrna"/>
    </source>
</evidence>
<dbReference type="InterPro" id="IPR000269">
    <property type="entry name" value="Cu_amine_oxidase"/>
</dbReference>
<dbReference type="GO" id="GO:0009308">
    <property type="term" value="P:amine metabolic process"/>
    <property type="evidence" value="ECO:0007669"/>
    <property type="project" value="UniProtKB-UniRule"/>
</dbReference>
<feature type="modified residue" description="2',4',5'-topaquinone" evidence="8">
    <location>
        <position position="404"/>
    </location>
</feature>
<evidence type="ECO:0000256" key="8">
    <source>
        <dbReference type="PIRSR" id="PIRSR600269-51"/>
    </source>
</evidence>
<feature type="chain" id="PRO_5029813306" description="Amine oxidase" evidence="10">
    <location>
        <begin position="23"/>
        <end position="667"/>
    </location>
</feature>
<dbReference type="OMA" id="TAMNPLT"/>
<feature type="signal peptide" evidence="10">
    <location>
        <begin position="1"/>
        <end position="22"/>
    </location>
</feature>
<evidence type="ECO:0000259" key="12">
    <source>
        <dbReference type="Pfam" id="PF02727"/>
    </source>
</evidence>
<dbReference type="Pfam" id="PF02727">
    <property type="entry name" value="Cu_amine_oxidN2"/>
    <property type="match status" value="1"/>
</dbReference>
<dbReference type="InterPro" id="IPR036460">
    <property type="entry name" value="Cu_amine_oxidase_C_sf"/>
</dbReference>
<keyword evidence="6" id="KW-1015">Disulfide bond</keyword>
<dbReference type="Pfam" id="PF02728">
    <property type="entry name" value="Cu_amine_oxidN3"/>
    <property type="match status" value="1"/>
</dbReference>
<keyword evidence="4 9" id="KW-0560">Oxidoreductase</keyword>
<comment type="cofactor">
    <cofactor evidence="9">
        <name>Cu cation</name>
        <dbReference type="ChEBI" id="CHEBI:23378"/>
    </cofactor>
    <text evidence="9">Contains 1 topaquinone per subunit.</text>
</comment>
<accession>A0A7N2R609</accession>
<dbReference type="Proteomes" id="UP000594261">
    <property type="component" value="Chromosome 6"/>
</dbReference>
<dbReference type="FunFam" id="2.70.98.20:FF:000004">
    <property type="entry name" value="Amine oxidase"/>
    <property type="match status" value="1"/>
</dbReference>
<dbReference type="InParanoid" id="A0A7N2R609"/>
<dbReference type="InterPro" id="IPR015802">
    <property type="entry name" value="Cu_amine_oxidase_N3"/>
</dbReference>
<feature type="domain" description="Copper amine oxidase N2-terminal" evidence="12">
    <location>
        <begin position="23"/>
        <end position="109"/>
    </location>
</feature>
<evidence type="ECO:0000256" key="5">
    <source>
        <dbReference type="ARBA" id="ARBA00023008"/>
    </source>
</evidence>
<evidence type="ECO:0000313" key="15">
    <source>
        <dbReference type="Proteomes" id="UP000594261"/>
    </source>
</evidence>
<dbReference type="SUPFAM" id="SSF49998">
    <property type="entry name" value="Amine oxidase catalytic domain"/>
    <property type="match status" value="1"/>
</dbReference>
<evidence type="ECO:0000256" key="9">
    <source>
        <dbReference type="RuleBase" id="RU000672"/>
    </source>
</evidence>
<dbReference type="EnsemblPlants" id="QL06p002922:mrna">
    <property type="protein sequence ID" value="QL06p002922:mrna"/>
    <property type="gene ID" value="QL06p002922"/>
</dbReference>
<dbReference type="RefSeq" id="XP_030973667.1">
    <property type="nucleotide sequence ID" value="XM_031117807.1"/>
</dbReference>
<comment type="PTM">
    <text evidence="8 9">Topaquinone (TPQ) is generated by copper-dependent autoxidation of a specific tyrosyl residue.</text>
</comment>
<evidence type="ECO:0000256" key="7">
    <source>
        <dbReference type="PIRSR" id="PIRSR600269-50"/>
    </source>
</evidence>
<feature type="active site" description="Schiff-base intermediate with substrate; via topaquinone" evidence="7">
    <location>
        <position position="404"/>
    </location>
</feature>
<dbReference type="EMBL" id="LRBV02000006">
    <property type="status" value="NOT_ANNOTATED_CDS"/>
    <property type="molecule type" value="Genomic_DNA"/>
</dbReference>
<evidence type="ECO:0000256" key="4">
    <source>
        <dbReference type="ARBA" id="ARBA00023002"/>
    </source>
</evidence>
<dbReference type="InterPro" id="IPR016182">
    <property type="entry name" value="Cu_amine_oxidase_N-reg"/>
</dbReference>
<dbReference type="Pfam" id="PF01179">
    <property type="entry name" value="Cu_amine_oxid"/>
    <property type="match status" value="1"/>
</dbReference>
<evidence type="ECO:0000256" key="6">
    <source>
        <dbReference type="ARBA" id="ARBA00023157"/>
    </source>
</evidence>
<dbReference type="GO" id="GO:0008131">
    <property type="term" value="F:primary methylamine oxidase activity"/>
    <property type="evidence" value="ECO:0007669"/>
    <property type="project" value="InterPro"/>
</dbReference>
<dbReference type="Gene3D" id="3.10.450.40">
    <property type="match status" value="2"/>
</dbReference>
<feature type="active site" description="Proton acceptor" evidence="7">
    <location>
        <position position="316"/>
    </location>
</feature>
<evidence type="ECO:0000256" key="2">
    <source>
        <dbReference type="ARBA" id="ARBA00022723"/>
    </source>
</evidence>
<sequence length="667" mass="75067">MASTFTVFFSLLFLLSIPSILSHPLDPLTPLEIKQVTKIIKGSRAVSLANLTFQYVGLDEPSKSTILSWLSNPTKEPPPRQAFVIARAYEKSYEFVVSLSNGSIISQHIYNGTGLPLLNLEEQSAANDLAFKYPPFIKSIKKRGLDIKDVVPSVFTVGWYGEKSMSGRVVKVLFFYKGGTPNVWVRPIEGIAVLVDLDKMVIAKYSDSEVVPIPKAEGTEYRGSKMRPPFAAETKPITVVQPHGPSFKINGHTISWADWNLHLAFDVRAGLVISLATIFDSIEDKHRQVLYKGHVSELFVPYMDPTEEWYYRTFLDAGEFGLGLSAISLQQHTDCPANAIFMDGYHANQDGEPVKLSNAFCVFERYAGDIAWRHTESAISGEVITEVRPGVSLVVRTVSTIGNYDYIMDWEFKKSGSIKFGVGLSGILEAKASTYTHKKQVKEDNYGTLVTKNTIAINHDHYITSYLDLDIDGEKNSFVKGKMKTMRTNGSTPRKSYWNMIRELVKTELDARIWTDKPIELLIVNPNKFTKMGNQVGYRLVPGSTANPLLLEDDYPQIRGAFSNYNVWVTLYNRSERWAGGLYADRSHGDHTLFTWTNRNRDIDDKDIVLWHTIGFHHSPSQDEFPVMPTLNGGFELRPSNFFESNPILNIRPPKPVDLPRCNATTP</sequence>
<dbReference type="SUPFAM" id="SSF54416">
    <property type="entry name" value="Amine oxidase N-terminal region"/>
    <property type="match status" value="2"/>
</dbReference>
<protein>
    <recommendedName>
        <fullName evidence="9">Amine oxidase</fullName>
        <ecNumber evidence="9">1.4.3.-</ecNumber>
    </recommendedName>
</protein>
<keyword evidence="2 9" id="KW-0479">Metal-binding</keyword>
<keyword evidence="15" id="KW-1185">Reference proteome</keyword>
<dbReference type="OrthoDB" id="5379943at2759"/>
<dbReference type="FunFam" id="3.10.450.40:FF:000012">
    <property type="entry name" value="Amine oxidase"/>
    <property type="match status" value="1"/>
</dbReference>
<keyword evidence="3 7" id="KW-0801">TPQ</keyword>
<dbReference type="PANTHER" id="PTHR10638">
    <property type="entry name" value="COPPER AMINE OXIDASE"/>
    <property type="match status" value="1"/>
</dbReference>
<dbReference type="PANTHER" id="PTHR10638:SF87">
    <property type="entry name" value="AMINE OXIDASE [COPPER-CONTAINING] ALPHA 2, PEROXISOMAL-RELATED"/>
    <property type="match status" value="1"/>
</dbReference>
<dbReference type="InterPro" id="IPR015798">
    <property type="entry name" value="Cu_amine_oxidase_C"/>
</dbReference>
<dbReference type="KEGG" id="qlo:115993831"/>
<comment type="similarity">
    <text evidence="1 9">Belongs to the copper/topaquinone oxidase family.</text>
</comment>
<evidence type="ECO:0000256" key="10">
    <source>
        <dbReference type="SAM" id="SignalP"/>
    </source>
</evidence>
<evidence type="ECO:0000256" key="3">
    <source>
        <dbReference type="ARBA" id="ARBA00022772"/>
    </source>
</evidence>
<keyword evidence="10" id="KW-0732">Signal</keyword>
<feature type="domain" description="Copper amine oxidase catalytic" evidence="11">
    <location>
        <begin position="238"/>
        <end position="648"/>
    </location>
</feature>
<dbReference type="Gramene" id="QL06p002922:mrna">
    <property type="protein sequence ID" value="QL06p002922:mrna"/>
    <property type="gene ID" value="QL06p002922"/>
</dbReference>
<dbReference type="InterPro" id="IPR049948">
    <property type="entry name" value="Cu_Am_ox_TPQ-bd"/>
</dbReference>
<evidence type="ECO:0000256" key="1">
    <source>
        <dbReference type="ARBA" id="ARBA00007983"/>
    </source>
</evidence>
<dbReference type="AlphaFoldDB" id="A0A7N2R609"/>
<dbReference type="PROSITE" id="PS01164">
    <property type="entry name" value="COPPER_AMINE_OXID_1"/>
    <property type="match status" value="1"/>
</dbReference>
<organism evidence="14 15">
    <name type="scientific">Quercus lobata</name>
    <name type="common">Valley oak</name>
    <dbReference type="NCBI Taxonomy" id="97700"/>
    <lineage>
        <taxon>Eukaryota</taxon>
        <taxon>Viridiplantae</taxon>
        <taxon>Streptophyta</taxon>
        <taxon>Embryophyta</taxon>
        <taxon>Tracheophyta</taxon>
        <taxon>Spermatophyta</taxon>
        <taxon>Magnoliopsida</taxon>
        <taxon>eudicotyledons</taxon>
        <taxon>Gunneridae</taxon>
        <taxon>Pentapetalae</taxon>
        <taxon>rosids</taxon>
        <taxon>fabids</taxon>
        <taxon>Fagales</taxon>
        <taxon>Fagaceae</taxon>
        <taxon>Quercus</taxon>
    </lineage>
</organism>
<keyword evidence="5 9" id="KW-0186">Copper</keyword>
<name>A0A7N2R609_QUELO</name>
<gene>
    <name evidence="14" type="primary">LOC115993831</name>
</gene>
<reference evidence="14 15" key="1">
    <citation type="journal article" date="2016" name="G3 (Bethesda)">
        <title>First Draft Assembly and Annotation of the Genome of a California Endemic Oak Quercus lobata Nee (Fagaceae).</title>
        <authorList>
            <person name="Sork V.L."/>
            <person name="Fitz-Gibbon S.T."/>
            <person name="Puiu D."/>
            <person name="Crepeau M."/>
            <person name="Gugger P.F."/>
            <person name="Sherman R."/>
            <person name="Stevens K."/>
            <person name="Langley C.H."/>
            <person name="Pellegrini M."/>
            <person name="Salzberg S.L."/>
        </authorList>
    </citation>
    <scope>NUCLEOTIDE SEQUENCE [LARGE SCALE GENOMIC DNA]</scope>
    <source>
        <strain evidence="14 15">cv. SW786</strain>
    </source>
</reference>
<evidence type="ECO:0000259" key="13">
    <source>
        <dbReference type="Pfam" id="PF02728"/>
    </source>
</evidence>